<proteinExistence type="predicted"/>
<feature type="domain" description="Transposase IS110-like N-terminal" evidence="1">
    <location>
        <begin position="5"/>
        <end position="113"/>
    </location>
</feature>
<evidence type="ECO:0000259" key="1">
    <source>
        <dbReference type="Pfam" id="PF01548"/>
    </source>
</evidence>
<dbReference type="Pfam" id="PF01548">
    <property type="entry name" value="DEDD_Tnp_IS110"/>
    <property type="match status" value="1"/>
</dbReference>
<dbReference type="PANTHER" id="PTHR33055">
    <property type="entry name" value="TRANSPOSASE FOR INSERTION SEQUENCE ELEMENT IS1111A"/>
    <property type="match status" value="1"/>
</dbReference>
<evidence type="ECO:0000313" key="3">
    <source>
        <dbReference type="Proteomes" id="UP000594468"/>
    </source>
</evidence>
<dbReference type="PANTHER" id="PTHR33055:SF3">
    <property type="entry name" value="PUTATIVE TRANSPOSASE FOR IS117-RELATED"/>
    <property type="match status" value="1"/>
</dbReference>
<name>A0A7S8E7A4_9CHLR</name>
<reference evidence="2 3" key="1">
    <citation type="submission" date="2020-02" db="EMBL/GenBank/DDBJ databases">
        <authorList>
            <person name="Zheng R.K."/>
            <person name="Sun C.M."/>
        </authorList>
    </citation>
    <scope>NUCLEOTIDE SEQUENCE [LARGE SCALE GENOMIC DNA]</scope>
    <source>
        <strain evidence="3">rifampicinis</strain>
    </source>
</reference>
<dbReference type="AlphaFoldDB" id="A0A7S8E7A4"/>
<dbReference type="Proteomes" id="UP000594468">
    <property type="component" value="Chromosome"/>
</dbReference>
<dbReference type="GO" id="GO:0006313">
    <property type="term" value="P:DNA transposition"/>
    <property type="evidence" value="ECO:0007669"/>
    <property type="project" value="InterPro"/>
</dbReference>
<dbReference type="EMBL" id="CP062983">
    <property type="protein sequence ID" value="QPC81669.1"/>
    <property type="molecule type" value="Genomic_DNA"/>
</dbReference>
<dbReference type="InterPro" id="IPR047650">
    <property type="entry name" value="Transpos_IS110"/>
</dbReference>
<keyword evidence="3" id="KW-1185">Reference proteome</keyword>
<dbReference type="KEGG" id="pmet:G4Y79_18535"/>
<accession>A0A7S8E7A4</accession>
<protein>
    <submittedName>
        <fullName evidence="2">Transposase</fullName>
    </submittedName>
</protein>
<dbReference type="RefSeq" id="WP_195169740.1">
    <property type="nucleotide sequence ID" value="NZ_CP062983.1"/>
</dbReference>
<dbReference type="GO" id="GO:0003677">
    <property type="term" value="F:DNA binding"/>
    <property type="evidence" value="ECO:0007669"/>
    <property type="project" value="InterPro"/>
</dbReference>
<gene>
    <name evidence="2" type="ORF">G4Y79_18535</name>
</gene>
<sequence length="137" mass="15307">MTAIVGVDSAKDQVDVCLLIDDTPLQYQTVPNNKRGLNKLDRWLNKQGANGAHICLEATGIYGDLLADTLHRREYPISVVNPARIKAYAQSQLRRNKTDKLDAALIADFCRTQAPISGRRLTLNNRRCGRSSAIWMI</sequence>
<dbReference type="InterPro" id="IPR002525">
    <property type="entry name" value="Transp_IS110-like_N"/>
</dbReference>
<evidence type="ECO:0000313" key="2">
    <source>
        <dbReference type="EMBL" id="QPC81669.1"/>
    </source>
</evidence>
<dbReference type="GO" id="GO:0004803">
    <property type="term" value="F:transposase activity"/>
    <property type="evidence" value="ECO:0007669"/>
    <property type="project" value="InterPro"/>
</dbReference>
<organism evidence="2 3">
    <name type="scientific">Phototrophicus methaneseepsis</name>
    <dbReference type="NCBI Taxonomy" id="2710758"/>
    <lineage>
        <taxon>Bacteria</taxon>
        <taxon>Bacillati</taxon>
        <taxon>Chloroflexota</taxon>
        <taxon>Candidatus Thermofontia</taxon>
        <taxon>Phototrophicales</taxon>
        <taxon>Phototrophicaceae</taxon>
        <taxon>Phototrophicus</taxon>
    </lineage>
</organism>